<keyword evidence="1" id="KW-0969">Cilium</keyword>
<dbReference type="Pfam" id="PF03646">
    <property type="entry name" value="FlaG"/>
    <property type="match status" value="1"/>
</dbReference>
<keyword evidence="2" id="KW-1185">Reference proteome</keyword>
<dbReference type="PANTHER" id="PTHR37166:SF1">
    <property type="entry name" value="PROTEIN FLAG"/>
    <property type="match status" value="1"/>
</dbReference>
<dbReference type="Gene3D" id="3.30.160.170">
    <property type="entry name" value="FlaG-like"/>
    <property type="match status" value="1"/>
</dbReference>
<keyword evidence="1" id="KW-0966">Cell projection</keyword>
<organism evidence="1 2">
    <name type="scientific">Proteiniclasticum sediminis</name>
    <dbReference type="NCBI Taxonomy" id="2804028"/>
    <lineage>
        <taxon>Bacteria</taxon>
        <taxon>Bacillati</taxon>
        <taxon>Bacillota</taxon>
        <taxon>Clostridia</taxon>
        <taxon>Eubacteriales</taxon>
        <taxon>Clostridiaceae</taxon>
        <taxon>Proteiniclasticum</taxon>
    </lineage>
</organism>
<dbReference type="InterPro" id="IPR035924">
    <property type="entry name" value="FlaG-like_sf"/>
</dbReference>
<dbReference type="InterPro" id="IPR005186">
    <property type="entry name" value="FlaG"/>
</dbReference>
<gene>
    <name evidence="1" type="ORF">KCG48_06405</name>
</gene>
<sequence length="124" mass="14045">MIQISGKTKEQIQPTEPVAAVVLERIQALKETKITQEAGETANDPKKEFSKEELEALLEETNRSLQEEGKTHFQIAVHERTGRIMVNVVDNETKEVIREVPPEKILDLVANIWEMVGIIVDERG</sequence>
<dbReference type="PANTHER" id="PTHR37166">
    <property type="entry name" value="PROTEIN FLAG"/>
    <property type="match status" value="1"/>
</dbReference>
<name>A0A941CNR8_9CLOT</name>
<dbReference type="EMBL" id="JAGSCS010000006">
    <property type="protein sequence ID" value="MBR0575970.1"/>
    <property type="molecule type" value="Genomic_DNA"/>
</dbReference>
<reference evidence="1" key="1">
    <citation type="submission" date="2021-04" db="EMBL/GenBank/DDBJ databases">
        <title>Proteiniclasticum sedimins sp. nov., an obligate anaerobic bacterium isolated from anaerobic sludge.</title>
        <authorList>
            <person name="Liu J."/>
        </authorList>
    </citation>
    <scope>NUCLEOTIDE SEQUENCE</scope>
    <source>
        <strain evidence="1">BAD-10</strain>
    </source>
</reference>
<accession>A0A941CNR8</accession>
<comment type="caution">
    <text evidence="1">The sequence shown here is derived from an EMBL/GenBank/DDBJ whole genome shotgun (WGS) entry which is preliminary data.</text>
</comment>
<evidence type="ECO:0000313" key="1">
    <source>
        <dbReference type="EMBL" id="MBR0575970.1"/>
    </source>
</evidence>
<dbReference type="AlphaFoldDB" id="A0A941CNR8"/>
<dbReference type="SUPFAM" id="SSF160214">
    <property type="entry name" value="FlaG-like"/>
    <property type="match status" value="1"/>
</dbReference>
<dbReference type="RefSeq" id="WP_211800679.1">
    <property type="nucleotide sequence ID" value="NZ_JAGSCS010000006.1"/>
</dbReference>
<proteinExistence type="predicted"/>
<protein>
    <submittedName>
        <fullName evidence="1">Flagellar protein FlaG</fullName>
    </submittedName>
</protein>
<keyword evidence="1" id="KW-0282">Flagellum</keyword>
<dbReference type="Proteomes" id="UP000675379">
    <property type="component" value="Unassembled WGS sequence"/>
</dbReference>
<evidence type="ECO:0000313" key="2">
    <source>
        <dbReference type="Proteomes" id="UP000675379"/>
    </source>
</evidence>